<dbReference type="FunFam" id="3.30.390.30:FF:000001">
    <property type="entry name" value="Dihydrolipoyl dehydrogenase"/>
    <property type="match status" value="1"/>
</dbReference>
<feature type="domain" description="FAD/NAD(P)-binding" evidence="7">
    <location>
        <begin position="12"/>
        <end position="339"/>
    </location>
</feature>
<keyword evidence="3 5" id="KW-0274">FAD</keyword>
<dbReference type="PIRSF" id="PIRSF000350">
    <property type="entry name" value="Mercury_reductase_MerA"/>
    <property type="match status" value="1"/>
</dbReference>
<dbReference type="Gene3D" id="3.30.390.30">
    <property type="match status" value="1"/>
</dbReference>
<dbReference type="InterPro" id="IPR004099">
    <property type="entry name" value="Pyr_nucl-diS_OxRdtase_dimer"/>
</dbReference>
<comment type="cofactor">
    <cofactor evidence="5">
        <name>FAD</name>
        <dbReference type="ChEBI" id="CHEBI:57692"/>
    </cofactor>
    <text evidence="5">Binds 1 FAD per subunit.</text>
</comment>
<dbReference type="Pfam" id="PF02852">
    <property type="entry name" value="Pyr_redox_dim"/>
    <property type="match status" value="1"/>
</dbReference>
<name>A0A4Y8X294_9MICC</name>
<feature type="domain" description="Pyridine nucleotide-disulphide oxidoreductase dimerisation" evidence="6">
    <location>
        <begin position="361"/>
        <end position="468"/>
    </location>
</feature>
<dbReference type="GO" id="GO:0003955">
    <property type="term" value="F:NAD(P)H dehydrogenase (quinone) activity"/>
    <property type="evidence" value="ECO:0007669"/>
    <property type="project" value="TreeGrafter"/>
</dbReference>
<organism evidence="8 9">
    <name type="scientific">Micrococcus flavus</name>
    <dbReference type="NCBI Taxonomy" id="384602"/>
    <lineage>
        <taxon>Bacteria</taxon>
        <taxon>Bacillati</taxon>
        <taxon>Actinomycetota</taxon>
        <taxon>Actinomycetes</taxon>
        <taxon>Micrococcales</taxon>
        <taxon>Micrococcaceae</taxon>
        <taxon>Micrococcus</taxon>
    </lineage>
</organism>
<dbReference type="EC" id="1.8.1.4" evidence="8"/>
<dbReference type="InterPro" id="IPR001100">
    <property type="entry name" value="Pyr_nuc-diS_OxRdtase"/>
</dbReference>
<comment type="caution">
    <text evidence="8">The sequence shown here is derived from an EMBL/GenBank/DDBJ whole genome shotgun (WGS) entry which is preliminary data.</text>
</comment>
<evidence type="ECO:0000313" key="9">
    <source>
        <dbReference type="Proteomes" id="UP000560081"/>
    </source>
</evidence>
<evidence type="ECO:0000313" key="8">
    <source>
        <dbReference type="EMBL" id="MBB4883262.1"/>
    </source>
</evidence>
<dbReference type="InterPro" id="IPR016156">
    <property type="entry name" value="FAD/NAD-linked_Rdtase_dimer_sf"/>
</dbReference>
<evidence type="ECO:0000256" key="2">
    <source>
        <dbReference type="ARBA" id="ARBA00022630"/>
    </source>
</evidence>
<evidence type="ECO:0000259" key="6">
    <source>
        <dbReference type="Pfam" id="PF02852"/>
    </source>
</evidence>
<dbReference type="Gene3D" id="3.50.50.60">
    <property type="entry name" value="FAD/NAD(P)-binding domain"/>
    <property type="match status" value="2"/>
</dbReference>
<dbReference type="GO" id="GO:0004148">
    <property type="term" value="F:dihydrolipoyl dehydrogenase (NADH) activity"/>
    <property type="evidence" value="ECO:0007669"/>
    <property type="project" value="UniProtKB-EC"/>
</dbReference>
<reference evidence="8 9" key="1">
    <citation type="submission" date="2020-08" db="EMBL/GenBank/DDBJ databases">
        <title>Sequencing the genomes of 1000 actinobacteria strains.</title>
        <authorList>
            <person name="Klenk H.-P."/>
        </authorList>
    </citation>
    <scope>NUCLEOTIDE SEQUENCE [LARGE SCALE GENOMIC DNA]</scope>
    <source>
        <strain evidence="8 9">DSM 19079</strain>
    </source>
</reference>
<evidence type="ECO:0000256" key="3">
    <source>
        <dbReference type="ARBA" id="ARBA00022827"/>
    </source>
</evidence>
<evidence type="ECO:0000259" key="7">
    <source>
        <dbReference type="Pfam" id="PF07992"/>
    </source>
</evidence>
<sequence length="475" mass="49725">MTDENTTFLPSLTIIGGGPGGYEAAMVAAKLGATVTVIERQGLGGAAVLTDVVPSKTLIATADSMRRVDLARDLGVDLGDAEPRASMAEVGRRILELAGEQSRDIHRALERRGVRVILGEATVTGPHTVAVRSHDAAEGAEPETITSDAILVAVGASPRELPTAKPDGERIFNWKQVYALEELPEHLIVVGSGVTGAEFASAYNRLGAQVTLVSSRDRVLPGEDADAAQLLEHVFQEHGLDVAARCRAESVERTADGVRVHLSGDGAADRPYIDGSHALVAVGGVPNTAGLGLEEVGVELTEAGHVKVDGVSRTTVPSIYAAGDCTGQLALASVAAMQGRIAVAHLLGDALKPLRPHLLASNIFTSPEIATVGVTQEQVDSGRYQADVIRLDFATNPRAKMQGVKEGFVKIFARQGSGTVIGGVVVAPRASELIYAIALAVTHKLHVDDLADTFTVYPSMSGSIAEAARRLHVRL</sequence>
<comment type="similarity">
    <text evidence="1">Belongs to the class-I pyridine nucleotide-disulfide oxidoreductase family.</text>
</comment>
<feature type="binding site" evidence="5">
    <location>
        <position position="283"/>
    </location>
    <ligand>
        <name>NAD(+)</name>
        <dbReference type="ChEBI" id="CHEBI:57540"/>
    </ligand>
</feature>
<dbReference type="PRINTS" id="PR00368">
    <property type="entry name" value="FADPNR"/>
</dbReference>
<feature type="binding site" evidence="5">
    <location>
        <begin position="191"/>
        <end position="198"/>
    </location>
    <ligand>
        <name>NAD(+)</name>
        <dbReference type="ChEBI" id="CHEBI:57540"/>
    </ligand>
</feature>
<dbReference type="AlphaFoldDB" id="A0A4Y8X294"/>
<dbReference type="InterPro" id="IPR023753">
    <property type="entry name" value="FAD/NAD-binding_dom"/>
</dbReference>
<dbReference type="EMBL" id="JACHMC010000001">
    <property type="protein sequence ID" value="MBB4883262.1"/>
    <property type="molecule type" value="Genomic_DNA"/>
</dbReference>
<keyword evidence="5" id="KW-0520">NAD</keyword>
<protein>
    <submittedName>
        <fullName evidence="8">Dihydrolipoamide dehydrogenase</fullName>
        <ecNumber evidence="8">1.8.1.4</ecNumber>
    </submittedName>
</protein>
<feature type="binding site" evidence="5">
    <location>
        <position position="324"/>
    </location>
    <ligand>
        <name>FAD</name>
        <dbReference type="ChEBI" id="CHEBI:57692"/>
    </ligand>
</feature>
<keyword evidence="4 8" id="KW-0560">Oxidoreductase</keyword>
<feature type="binding site" evidence="5">
    <location>
        <position position="56"/>
    </location>
    <ligand>
        <name>FAD</name>
        <dbReference type="ChEBI" id="CHEBI:57692"/>
    </ligand>
</feature>
<dbReference type="InterPro" id="IPR036188">
    <property type="entry name" value="FAD/NAD-bd_sf"/>
</dbReference>
<evidence type="ECO:0000256" key="4">
    <source>
        <dbReference type="ARBA" id="ARBA00023002"/>
    </source>
</evidence>
<dbReference type="GO" id="GO:0050660">
    <property type="term" value="F:flavin adenine dinucleotide binding"/>
    <property type="evidence" value="ECO:0007669"/>
    <property type="project" value="TreeGrafter"/>
</dbReference>
<dbReference type="OrthoDB" id="4678789at2"/>
<dbReference type="PANTHER" id="PTHR43014:SF1">
    <property type="entry name" value="NAD(P)H DEHYDROGENASE (QUINONE)"/>
    <property type="match status" value="1"/>
</dbReference>
<dbReference type="SUPFAM" id="SSF55424">
    <property type="entry name" value="FAD/NAD-linked reductases, dimerisation (C-terminal) domain"/>
    <property type="match status" value="1"/>
</dbReference>
<dbReference type="Proteomes" id="UP000560081">
    <property type="component" value="Unassembled WGS sequence"/>
</dbReference>
<keyword evidence="5" id="KW-0547">Nucleotide-binding</keyword>
<keyword evidence="9" id="KW-1185">Reference proteome</keyword>
<dbReference type="SUPFAM" id="SSF51905">
    <property type="entry name" value="FAD/NAD(P)-binding domain"/>
    <property type="match status" value="1"/>
</dbReference>
<accession>A0A4Y8X294</accession>
<dbReference type="PRINTS" id="PR00411">
    <property type="entry name" value="PNDRDTASEI"/>
</dbReference>
<evidence type="ECO:0000256" key="1">
    <source>
        <dbReference type="ARBA" id="ARBA00007532"/>
    </source>
</evidence>
<dbReference type="Pfam" id="PF07992">
    <property type="entry name" value="Pyr_redox_2"/>
    <property type="match status" value="1"/>
</dbReference>
<evidence type="ECO:0000256" key="5">
    <source>
        <dbReference type="PIRSR" id="PIRSR000350-3"/>
    </source>
</evidence>
<keyword evidence="2" id="KW-0285">Flavoprotein</keyword>
<gene>
    <name evidence="8" type="ORF">BJ976_001613</name>
</gene>
<dbReference type="RefSeq" id="WP_135029070.1">
    <property type="nucleotide sequence ID" value="NZ_BMLA01000002.1"/>
</dbReference>
<dbReference type="PANTHER" id="PTHR43014">
    <property type="entry name" value="MERCURIC REDUCTASE"/>
    <property type="match status" value="1"/>
</dbReference>
<dbReference type="NCBIfam" id="NF005883">
    <property type="entry name" value="PRK07845.1"/>
    <property type="match status" value="1"/>
</dbReference>
<proteinExistence type="inferred from homology"/>